<accession>A0AAD8B367</accession>
<dbReference type="SMART" id="SM00355">
    <property type="entry name" value="ZnF_C2H2"/>
    <property type="match status" value="10"/>
</dbReference>
<keyword evidence="5" id="KW-0862">Zinc</keyword>
<evidence type="ECO:0000256" key="7">
    <source>
        <dbReference type="PROSITE-ProRule" id="PRU00042"/>
    </source>
</evidence>
<dbReference type="GO" id="GO:0000981">
    <property type="term" value="F:DNA-binding transcription factor activity, RNA polymerase II-specific"/>
    <property type="evidence" value="ECO:0007669"/>
    <property type="project" value="TreeGrafter"/>
</dbReference>
<reference evidence="9" key="2">
    <citation type="submission" date="2023-04" db="EMBL/GenBank/DDBJ databases">
        <authorList>
            <person name="Bu L."/>
            <person name="Lu L."/>
            <person name="Laidemitt M.R."/>
            <person name="Zhang S.M."/>
            <person name="Mutuku M."/>
            <person name="Mkoji G."/>
            <person name="Steinauer M."/>
            <person name="Loker E.S."/>
        </authorList>
    </citation>
    <scope>NUCLEOTIDE SEQUENCE</scope>
    <source>
        <strain evidence="9">KasaAsao</strain>
        <tissue evidence="9">Whole Snail</tissue>
    </source>
</reference>
<dbReference type="EMBL" id="JASAOG010000164">
    <property type="protein sequence ID" value="KAK0046524.1"/>
    <property type="molecule type" value="Genomic_DNA"/>
</dbReference>
<feature type="domain" description="C2H2-type" evidence="8">
    <location>
        <begin position="271"/>
        <end position="298"/>
    </location>
</feature>
<feature type="domain" description="C2H2-type" evidence="8">
    <location>
        <begin position="382"/>
        <end position="409"/>
    </location>
</feature>
<organism evidence="9 10">
    <name type="scientific">Biomphalaria pfeifferi</name>
    <name type="common">Bloodfluke planorb</name>
    <name type="synonym">Freshwater snail</name>
    <dbReference type="NCBI Taxonomy" id="112525"/>
    <lineage>
        <taxon>Eukaryota</taxon>
        <taxon>Metazoa</taxon>
        <taxon>Spiralia</taxon>
        <taxon>Lophotrochozoa</taxon>
        <taxon>Mollusca</taxon>
        <taxon>Gastropoda</taxon>
        <taxon>Heterobranchia</taxon>
        <taxon>Euthyneura</taxon>
        <taxon>Panpulmonata</taxon>
        <taxon>Hygrophila</taxon>
        <taxon>Lymnaeoidea</taxon>
        <taxon>Planorbidae</taxon>
        <taxon>Biomphalaria</taxon>
    </lineage>
</organism>
<evidence type="ECO:0000313" key="9">
    <source>
        <dbReference type="EMBL" id="KAK0046524.1"/>
    </source>
</evidence>
<name>A0AAD8B367_BIOPF</name>
<feature type="domain" description="C2H2-type" evidence="8">
    <location>
        <begin position="467"/>
        <end position="494"/>
    </location>
</feature>
<keyword evidence="6" id="KW-0539">Nucleus</keyword>
<dbReference type="PANTHER" id="PTHR24409:SF295">
    <property type="entry name" value="AZ2-RELATED"/>
    <property type="match status" value="1"/>
</dbReference>
<dbReference type="Pfam" id="PF00096">
    <property type="entry name" value="zf-C2H2"/>
    <property type="match status" value="2"/>
</dbReference>
<dbReference type="SUPFAM" id="SSF57667">
    <property type="entry name" value="beta-beta-alpha zinc fingers"/>
    <property type="match status" value="5"/>
</dbReference>
<feature type="domain" description="C2H2-type" evidence="8">
    <location>
        <begin position="648"/>
        <end position="675"/>
    </location>
</feature>
<dbReference type="AlphaFoldDB" id="A0AAD8B367"/>
<feature type="domain" description="C2H2-type" evidence="8">
    <location>
        <begin position="410"/>
        <end position="437"/>
    </location>
</feature>
<dbReference type="PROSITE" id="PS50157">
    <property type="entry name" value="ZINC_FINGER_C2H2_2"/>
    <property type="match status" value="8"/>
</dbReference>
<evidence type="ECO:0000256" key="1">
    <source>
        <dbReference type="ARBA" id="ARBA00004123"/>
    </source>
</evidence>
<feature type="domain" description="C2H2-type" evidence="8">
    <location>
        <begin position="298"/>
        <end position="325"/>
    </location>
</feature>
<evidence type="ECO:0000256" key="4">
    <source>
        <dbReference type="ARBA" id="ARBA00022771"/>
    </source>
</evidence>
<dbReference type="InterPro" id="IPR056438">
    <property type="entry name" value="Znf-C2H2_CTCF"/>
</dbReference>
<keyword evidence="2" id="KW-0479">Metal-binding</keyword>
<reference evidence="9" key="1">
    <citation type="journal article" date="2023" name="PLoS Negl. Trop. Dis.">
        <title>A genome sequence for Biomphalaria pfeifferi, the major vector snail for the human-infecting parasite Schistosoma mansoni.</title>
        <authorList>
            <person name="Bu L."/>
            <person name="Lu L."/>
            <person name="Laidemitt M.R."/>
            <person name="Zhang S.M."/>
            <person name="Mutuku M."/>
            <person name="Mkoji G."/>
            <person name="Steinauer M."/>
            <person name="Loker E.S."/>
        </authorList>
    </citation>
    <scope>NUCLEOTIDE SEQUENCE</scope>
    <source>
        <strain evidence="9">KasaAsao</strain>
    </source>
</reference>
<feature type="domain" description="C2H2-type" evidence="8">
    <location>
        <begin position="676"/>
        <end position="703"/>
    </location>
</feature>
<protein>
    <submittedName>
        <fullName evidence="9">Zinc finger protein 425</fullName>
    </submittedName>
</protein>
<feature type="domain" description="C2H2-type" evidence="8">
    <location>
        <begin position="326"/>
        <end position="353"/>
    </location>
</feature>
<comment type="subcellular location">
    <subcellularLocation>
        <location evidence="1">Nucleus</location>
    </subcellularLocation>
</comment>
<evidence type="ECO:0000259" key="8">
    <source>
        <dbReference type="PROSITE" id="PS50157"/>
    </source>
</evidence>
<dbReference type="PANTHER" id="PTHR24409">
    <property type="entry name" value="ZINC FINGER PROTEIN 142"/>
    <property type="match status" value="1"/>
</dbReference>
<dbReference type="GO" id="GO:0000977">
    <property type="term" value="F:RNA polymerase II transcription regulatory region sequence-specific DNA binding"/>
    <property type="evidence" value="ECO:0007669"/>
    <property type="project" value="TreeGrafter"/>
</dbReference>
<dbReference type="Gene3D" id="3.30.160.60">
    <property type="entry name" value="Classic Zinc Finger"/>
    <property type="match status" value="6"/>
</dbReference>
<dbReference type="InterPro" id="IPR036236">
    <property type="entry name" value="Znf_C2H2_sf"/>
</dbReference>
<evidence type="ECO:0000256" key="2">
    <source>
        <dbReference type="ARBA" id="ARBA00022723"/>
    </source>
</evidence>
<dbReference type="PROSITE" id="PS00028">
    <property type="entry name" value="ZINC_FINGER_C2H2_1"/>
    <property type="match status" value="8"/>
</dbReference>
<keyword evidence="4 7" id="KW-0863">Zinc-finger</keyword>
<evidence type="ECO:0000256" key="3">
    <source>
        <dbReference type="ARBA" id="ARBA00022737"/>
    </source>
</evidence>
<dbReference type="Proteomes" id="UP001233172">
    <property type="component" value="Unassembled WGS sequence"/>
</dbReference>
<sequence>MDPVPQNSITICLPPSVSLSEINADNLRNMVEAACQGSHDPFNQNGEIILYVKEQDMDLDQQFIYEPVSRAMFQEKIEQSMLEDPMGAVSEATFIQLQESGLLSHEAMLLADAEGTMMPTQEAGILHTQETGLLSTQDSVLMPTQDSSISMMPTQETNMMPTQETCLMPNQDTSLMSTQETSLISLQAQHHMSPPPPVIRKRFVIPSFEKQLILSELKPTPAKIEIDCNPEKKMLDIKQEIDEDDVKGPVKIDYEKLKKQKLTGPQGSKIFGCSVCSYRSATRTLLRQHMIIHADKKFQCKECKYRCHTASHLKRHMFIHSENKPIHCEQCGYSCTQNFQMKAHLIQHETDTPFVCKICNAVYKKEESLKVHMLGHENVTKFRCTQCNYAGNRYGDFKRHVLTHSSDKPLKCTVCSYACIRQWRLKAHMKIHQQDKPLLRCDLCDFSCLSAPRLKDHKVIHTNEGVIRCESCDFVCTQPSRLRRHMKVHSSAPQKTYTGTTYPAAYQQKMELEQAESEASNQPTYISLPAAQALELDGDWGAEQLDEDHFSAFAAFAGKQAGETYTITTTDGGQTYIIQTESPEQFAQQLAQAQFEQVQQIEALPDPPPDFTEIADIKPSPSKLKELAEEESPQVKKPPLNHSKSKRFHCDLCDFSCDYKSTFSAHQKKHSSVKKYKCAHCDYMCNDTSRMKDHLLCHTTEKMFQCHVLQGL</sequence>
<proteinExistence type="predicted"/>
<evidence type="ECO:0000313" key="10">
    <source>
        <dbReference type="Proteomes" id="UP001233172"/>
    </source>
</evidence>
<keyword evidence="3" id="KW-0677">Repeat</keyword>
<keyword evidence="10" id="KW-1185">Reference proteome</keyword>
<dbReference type="InterPro" id="IPR013087">
    <property type="entry name" value="Znf_C2H2_type"/>
</dbReference>
<dbReference type="GO" id="GO:0008270">
    <property type="term" value="F:zinc ion binding"/>
    <property type="evidence" value="ECO:0007669"/>
    <property type="project" value="UniProtKB-KW"/>
</dbReference>
<evidence type="ECO:0000256" key="6">
    <source>
        <dbReference type="ARBA" id="ARBA00023242"/>
    </source>
</evidence>
<dbReference type="GO" id="GO:0005634">
    <property type="term" value="C:nucleus"/>
    <property type="evidence" value="ECO:0007669"/>
    <property type="project" value="UniProtKB-SubCell"/>
</dbReference>
<comment type="caution">
    <text evidence="9">The sequence shown here is derived from an EMBL/GenBank/DDBJ whole genome shotgun (WGS) entry which is preliminary data.</text>
</comment>
<dbReference type="Pfam" id="PF23611">
    <property type="entry name" value="zf-C2H2_16"/>
    <property type="match status" value="1"/>
</dbReference>
<evidence type="ECO:0000256" key="5">
    <source>
        <dbReference type="ARBA" id="ARBA00022833"/>
    </source>
</evidence>
<gene>
    <name evidence="9" type="ORF">Bpfe_024042</name>
</gene>